<evidence type="ECO:0000256" key="2">
    <source>
        <dbReference type="ARBA" id="ARBA00022723"/>
    </source>
</evidence>
<keyword evidence="2" id="KW-0479">Metal-binding</keyword>
<dbReference type="GO" id="GO:0051537">
    <property type="term" value="F:2 iron, 2 sulfur cluster binding"/>
    <property type="evidence" value="ECO:0007669"/>
    <property type="project" value="UniProtKB-KW"/>
</dbReference>
<protein>
    <submittedName>
        <fullName evidence="6">3-phenylpropionate/cinnamic acid dioxygenase ferredoxin subunit</fullName>
    </submittedName>
</protein>
<dbReference type="PANTHER" id="PTHR21496">
    <property type="entry name" value="FERREDOXIN-RELATED"/>
    <property type="match status" value="1"/>
</dbReference>
<dbReference type="AlphaFoldDB" id="A0A517QPP0"/>
<dbReference type="PANTHER" id="PTHR21496:SF23">
    <property type="entry name" value="3-PHENYLPROPIONATE_CINNAMIC ACID DIOXYGENASE FERREDOXIN SUBUNIT"/>
    <property type="match status" value="1"/>
</dbReference>
<keyword evidence="6" id="KW-0223">Dioxygenase</keyword>
<evidence type="ECO:0000256" key="4">
    <source>
        <dbReference type="ARBA" id="ARBA00023014"/>
    </source>
</evidence>
<gene>
    <name evidence="6" type="primary">hcaC</name>
    <name evidence="6" type="ORF">Mal48_28590</name>
</gene>
<evidence type="ECO:0000256" key="1">
    <source>
        <dbReference type="ARBA" id="ARBA00022714"/>
    </source>
</evidence>
<dbReference type="Pfam" id="PF00355">
    <property type="entry name" value="Rieske"/>
    <property type="match status" value="1"/>
</dbReference>
<keyword evidence="7" id="KW-1185">Reference proteome</keyword>
<keyword evidence="1" id="KW-0001">2Fe-2S</keyword>
<reference evidence="6 7" key="1">
    <citation type="submission" date="2019-02" db="EMBL/GenBank/DDBJ databases">
        <title>Deep-cultivation of Planctomycetes and their phenomic and genomic characterization uncovers novel biology.</title>
        <authorList>
            <person name="Wiegand S."/>
            <person name="Jogler M."/>
            <person name="Boedeker C."/>
            <person name="Pinto D."/>
            <person name="Vollmers J."/>
            <person name="Rivas-Marin E."/>
            <person name="Kohn T."/>
            <person name="Peeters S.H."/>
            <person name="Heuer A."/>
            <person name="Rast P."/>
            <person name="Oberbeckmann S."/>
            <person name="Bunk B."/>
            <person name="Jeske O."/>
            <person name="Meyerdierks A."/>
            <person name="Storesund J.E."/>
            <person name="Kallscheuer N."/>
            <person name="Luecker S."/>
            <person name="Lage O.M."/>
            <person name="Pohl T."/>
            <person name="Merkel B.J."/>
            <person name="Hornburger P."/>
            <person name="Mueller R.-W."/>
            <person name="Bruemmer F."/>
            <person name="Labrenz M."/>
            <person name="Spormann A.M."/>
            <person name="Op den Camp H."/>
            <person name="Overmann J."/>
            <person name="Amann R."/>
            <person name="Jetten M.S.M."/>
            <person name="Mascher T."/>
            <person name="Medema M.H."/>
            <person name="Devos D.P."/>
            <person name="Kaster A.-K."/>
            <person name="Ovreas L."/>
            <person name="Rohde M."/>
            <person name="Galperin M.Y."/>
            <person name="Jogler C."/>
        </authorList>
    </citation>
    <scope>NUCLEOTIDE SEQUENCE [LARGE SCALE GENOMIC DNA]</scope>
    <source>
        <strain evidence="6 7">Mal48</strain>
    </source>
</reference>
<dbReference type="KEGG" id="tpol:Mal48_28590"/>
<keyword evidence="4" id="KW-0411">Iron-sulfur</keyword>
<sequence length="118" mass="12809">MSEFIAVAKVGDIPEGEGRAFPAKGQMVGLFLVDGEYLAINDFCPHMGASLSAGYVEDGAVSCPWHAWRFCLKDGSWLDSPKSKLKTDSYEVQIQGDDILVKVPDKPDLTAPESTSEE</sequence>
<feature type="domain" description="Rieske" evidence="5">
    <location>
        <begin position="5"/>
        <end position="101"/>
    </location>
</feature>
<dbReference type="RefSeq" id="WP_145200154.1">
    <property type="nucleotide sequence ID" value="NZ_CP036267.1"/>
</dbReference>
<proteinExistence type="predicted"/>
<evidence type="ECO:0000313" key="6">
    <source>
        <dbReference type="EMBL" id="QDT33606.1"/>
    </source>
</evidence>
<dbReference type="Proteomes" id="UP000315724">
    <property type="component" value="Chromosome"/>
</dbReference>
<dbReference type="EMBL" id="CP036267">
    <property type="protein sequence ID" value="QDT33606.1"/>
    <property type="molecule type" value="Genomic_DNA"/>
</dbReference>
<dbReference type="GO" id="GO:0046872">
    <property type="term" value="F:metal ion binding"/>
    <property type="evidence" value="ECO:0007669"/>
    <property type="project" value="UniProtKB-KW"/>
</dbReference>
<name>A0A517QPP0_9PLAN</name>
<keyword evidence="3" id="KW-0408">Iron</keyword>
<evidence type="ECO:0000259" key="5">
    <source>
        <dbReference type="PROSITE" id="PS51296"/>
    </source>
</evidence>
<dbReference type="Gene3D" id="2.102.10.10">
    <property type="entry name" value="Rieske [2Fe-2S] iron-sulphur domain"/>
    <property type="match status" value="1"/>
</dbReference>
<evidence type="ECO:0000313" key="7">
    <source>
        <dbReference type="Proteomes" id="UP000315724"/>
    </source>
</evidence>
<dbReference type="GO" id="GO:0051213">
    <property type="term" value="F:dioxygenase activity"/>
    <property type="evidence" value="ECO:0007669"/>
    <property type="project" value="UniProtKB-KW"/>
</dbReference>
<accession>A0A517QPP0</accession>
<evidence type="ECO:0000256" key="3">
    <source>
        <dbReference type="ARBA" id="ARBA00023004"/>
    </source>
</evidence>
<dbReference type="OrthoDB" id="9795104at2"/>
<dbReference type="SUPFAM" id="SSF50022">
    <property type="entry name" value="ISP domain"/>
    <property type="match status" value="1"/>
</dbReference>
<dbReference type="InterPro" id="IPR036922">
    <property type="entry name" value="Rieske_2Fe-2S_sf"/>
</dbReference>
<keyword evidence="6" id="KW-0560">Oxidoreductase</keyword>
<organism evidence="6 7">
    <name type="scientific">Thalassoglobus polymorphus</name>
    <dbReference type="NCBI Taxonomy" id="2527994"/>
    <lineage>
        <taxon>Bacteria</taxon>
        <taxon>Pseudomonadati</taxon>
        <taxon>Planctomycetota</taxon>
        <taxon>Planctomycetia</taxon>
        <taxon>Planctomycetales</taxon>
        <taxon>Planctomycetaceae</taxon>
        <taxon>Thalassoglobus</taxon>
    </lineage>
</organism>
<dbReference type="InterPro" id="IPR017941">
    <property type="entry name" value="Rieske_2Fe-2S"/>
</dbReference>
<dbReference type="PROSITE" id="PS51296">
    <property type="entry name" value="RIESKE"/>
    <property type="match status" value="1"/>
</dbReference>